<keyword evidence="2" id="KW-1185">Reference proteome</keyword>
<accession>A0ABP6QKZ8</accession>
<dbReference type="NCBIfam" id="TIGR03089">
    <property type="entry name" value="TIGR03089 family protein"/>
    <property type="match status" value="1"/>
</dbReference>
<dbReference type="InterPro" id="IPR042099">
    <property type="entry name" value="ANL_N_sf"/>
</dbReference>
<comment type="caution">
    <text evidence="1">The sequence shown here is derived from an EMBL/GenBank/DDBJ whole genome shotgun (WGS) entry which is preliminary data.</text>
</comment>
<dbReference type="SUPFAM" id="SSF56801">
    <property type="entry name" value="Acetyl-CoA synthetase-like"/>
    <property type="match status" value="1"/>
</dbReference>
<organism evidence="1 2">
    <name type="scientific">Actinocorallia longicatena</name>
    <dbReference type="NCBI Taxonomy" id="111803"/>
    <lineage>
        <taxon>Bacteria</taxon>
        <taxon>Bacillati</taxon>
        <taxon>Actinomycetota</taxon>
        <taxon>Actinomycetes</taxon>
        <taxon>Streptosporangiales</taxon>
        <taxon>Thermomonosporaceae</taxon>
        <taxon>Actinocorallia</taxon>
    </lineage>
</organism>
<dbReference type="RefSeq" id="WP_344838360.1">
    <property type="nucleotide sequence ID" value="NZ_BAAAUV010000036.1"/>
</dbReference>
<protein>
    <submittedName>
        <fullName evidence="1">TIGR03089 family protein</fullName>
    </submittedName>
</protein>
<gene>
    <name evidence="1" type="ORF">GCM10010468_74720</name>
</gene>
<dbReference type="Gene3D" id="3.40.50.12780">
    <property type="entry name" value="N-terminal domain of ligase-like"/>
    <property type="match status" value="1"/>
</dbReference>
<evidence type="ECO:0000313" key="2">
    <source>
        <dbReference type="Proteomes" id="UP001501237"/>
    </source>
</evidence>
<name>A0ABP6QKZ8_9ACTN</name>
<dbReference type="Proteomes" id="UP001501237">
    <property type="component" value="Unassembled WGS sequence"/>
</dbReference>
<proteinExistence type="predicted"/>
<sequence>MQLTQGRAQQPLVTFYDDATGERQEFSRRTFDNWVAKTANLLVEGLDAEPGGRVVLDLPAHWQTAVWVYAAWAAGQTVVLSPTGEEDGVWVTDDPSRAPGSAAEVVGLSLDAMGAPLEGAPAWVTDYAVEVRAYGDRFSGHREADPALVVTNTTFSRSQLDADIVTFTKRHGITGTDRVLVGVAYTTAEALVSGLLAPLHAGGSVILCRNIRQDLVTHRAETERVTAVAGLDASYANVRRVL</sequence>
<dbReference type="InterPro" id="IPR017523">
    <property type="entry name" value="Rv3268"/>
</dbReference>
<dbReference type="EMBL" id="BAAAUV010000036">
    <property type="protein sequence ID" value="GAA3238894.1"/>
    <property type="molecule type" value="Genomic_DNA"/>
</dbReference>
<evidence type="ECO:0000313" key="1">
    <source>
        <dbReference type="EMBL" id="GAA3238894.1"/>
    </source>
</evidence>
<reference evidence="2" key="1">
    <citation type="journal article" date="2019" name="Int. J. Syst. Evol. Microbiol.">
        <title>The Global Catalogue of Microorganisms (GCM) 10K type strain sequencing project: providing services to taxonomists for standard genome sequencing and annotation.</title>
        <authorList>
            <consortium name="The Broad Institute Genomics Platform"/>
            <consortium name="The Broad Institute Genome Sequencing Center for Infectious Disease"/>
            <person name="Wu L."/>
            <person name="Ma J."/>
        </authorList>
    </citation>
    <scope>NUCLEOTIDE SEQUENCE [LARGE SCALE GENOMIC DNA]</scope>
    <source>
        <strain evidence="2">JCM 9377</strain>
    </source>
</reference>